<accession>A0A8S9GSV7</accession>
<reference evidence="1" key="1">
    <citation type="submission" date="2019-12" db="EMBL/GenBank/DDBJ databases">
        <title>Genome sequencing and annotation of Brassica cretica.</title>
        <authorList>
            <person name="Studholme D.J."/>
            <person name="Sarris P.F."/>
        </authorList>
    </citation>
    <scope>NUCLEOTIDE SEQUENCE</scope>
    <source>
        <strain evidence="1">PFS-102/07</strain>
        <tissue evidence="1">Leaf</tissue>
    </source>
</reference>
<gene>
    <name evidence="1" type="ORF">F2Q70_00020530</name>
</gene>
<dbReference type="AlphaFoldDB" id="A0A8S9GSV7"/>
<proteinExistence type="predicted"/>
<organism evidence="1">
    <name type="scientific">Brassica cretica</name>
    <name type="common">Mustard</name>
    <dbReference type="NCBI Taxonomy" id="69181"/>
    <lineage>
        <taxon>Eukaryota</taxon>
        <taxon>Viridiplantae</taxon>
        <taxon>Streptophyta</taxon>
        <taxon>Embryophyta</taxon>
        <taxon>Tracheophyta</taxon>
        <taxon>Spermatophyta</taxon>
        <taxon>Magnoliopsida</taxon>
        <taxon>eudicotyledons</taxon>
        <taxon>Gunneridae</taxon>
        <taxon>Pentapetalae</taxon>
        <taxon>rosids</taxon>
        <taxon>malvids</taxon>
        <taxon>Brassicales</taxon>
        <taxon>Brassicaceae</taxon>
        <taxon>Brassiceae</taxon>
        <taxon>Brassica</taxon>
    </lineage>
</organism>
<protein>
    <submittedName>
        <fullName evidence="1">Uncharacterized protein</fullName>
    </submittedName>
</protein>
<comment type="caution">
    <text evidence="1">The sequence shown here is derived from an EMBL/GenBank/DDBJ whole genome shotgun (WGS) entry which is preliminary data.</text>
</comment>
<name>A0A8S9GSV7_BRACR</name>
<evidence type="ECO:0000313" key="1">
    <source>
        <dbReference type="EMBL" id="KAF2549661.1"/>
    </source>
</evidence>
<dbReference type="EMBL" id="QGKY02001925">
    <property type="protein sequence ID" value="KAF2549661.1"/>
    <property type="molecule type" value="Genomic_DNA"/>
</dbReference>
<sequence>MIHNSKRAVDTLQAAIGSVEIQTSIDTIHPTSIDTIYPTSIGTVHLVSIDTVHPGTVHPDTAHLGDVIPDLITVAEMNDFYLSREWYDWVDQDPFQSLLREDPINHIEK</sequence>